<evidence type="ECO:0000256" key="4">
    <source>
        <dbReference type="ARBA" id="ARBA00023054"/>
    </source>
</evidence>
<name>A0ABW1LAL2_9BACL</name>
<protein>
    <submittedName>
        <fullName evidence="6">DivIVA domain-containing protein</fullName>
    </submittedName>
</protein>
<proteinExistence type="predicted"/>
<keyword evidence="7" id="KW-1185">Reference proteome</keyword>
<dbReference type="RefSeq" id="WP_377734181.1">
    <property type="nucleotide sequence ID" value="NZ_JBHSRI010000018.1"/>
</dbReference>
<dbReference type="EMBL" id="JBHSRI010000018">
    <property type="protein sequence ID" value="MFC6039967.1"/>
    <property type="molecule type" value="Genomic_DNA"/>
</dbReference>
<dbReference type="Gene3D" id="6.10.250.660">
    <property type="match status" value="1"/>
</dbReference>
<evidence type="ECO:0000256" key="2">
    <source>
        <dbReference type="ARBA" id="ARBA00022490"/>
    </source>
</evidence>
<keyword evidence="5" id="KW-0131">Cell cycle</keyword>
<evidence type="ECO:0000256" key="1">
    <source>
        <dbReference type="ARBA" id="ARBA00004496"/>
    </source>
</evidence>
<keyword evidence="4" id="KW-0175">Coiled coil</keyword>
<comment type="caution">
    <text evidence="6">The sequence shown here is derived from an EMBL/GenBank/DDBJ whole genome shotgun (WGS) entry which is preliminary data.</text>
</comment>
<keyword evidence="3" id="KW-0132">Cell division</keyword>
<keyword evidence="2" id="KW-0963">Cytoplasm</keyword>
<dbReference type="NCBIfam" id="TIGR03544">
    <property type="entry name" value="DivI1A_domain"/>
    <property type="match status" value="1"/>
</dbReference>
<gene>
    <name evidence="6" type="ORF">ACFPYN_11095</name>
</gene>
<dbReference type="Pfam" id="PF05103">
    <property type="entry name" value="DivIVA"/>
    <property type="match status" value="1"/>
</dbReference>
<evidence type="ECO:0000313" key="6">
    <source>
        <dbReference type="EMBL" id="MFC6039967.1"/>
    </source>
</evidence>
<organism evidence="6 7">
    <name type="scientific">Paenisporosarcina macmurdoensis</name>
    <dbReference type="NCBI Taxonomy" id="212659"/>
    <lineage>
        <taxon>Bacteria</taxon>
        <taxon>Bacillati</taxon>
        <taxon>Bacillota</taxon>
        <taxon>Bacilli</taxon>
        <taxon>Bacillales</taxon>
        <taxon>Caryophanaceae</taxon>
        <taxon>Paenisporosarcina</taxon>
    </lineage>
</organism>
<evidence type="ECO:0000256" key="5">
    <source>
        <dbReference type="ARBA" id="ARBA00023306"/>
    </source>
</evidence>
<accession>A0ABW1LAL2</accession>
<dbReference type="InterPro" id="IPR019933">
    <property type="entry name" value="DivIVA_domain"/>
</dbReference>
<dbReference type="InterPro" id="IPR007793">
    <property type="entry name" value="DivIVA_fam"/>
</dbReference>
<comment type="subcellular location">
    <subcellularLocation>
        <location evidence="1">Cytoplasm</location>
    </subcellularLocation>
</comment>
<evidence type="ECO:0000256" key="3">
    <source>
        <dbReference type="ARBA" id="ARBA00022618"/>
    </source>
</evidence>
<dbReference type="Proteomes" id="UP001596170">
    <property type="component" value="Unassembled WGS sequence"/>
</dbReference>
<reference evidence="7" key="1">
    <citation type="journal article" date="2019" name="Int. J. Syst. Evol. Microbiol.">
        <title>The Global Catalogue of Microorganisms (GCM) 10K type strain sequencing project: providing services to taxonomists for standard genome sequencing and annotation.</title>
        <authorList>
            <consortium name="The Broad Institute Genomics Platform"/>
            <consortium name="The Broad Institute Genome Sequencing Center for Infectious Disease"/>
            <person name="Wu L."/>
            <person name="Ma J."/>
        </authorList>
    </citation>
    <scope>NUCLEOTIDE SEQUENCE [LARGE SCALE GENOMIC DNA]</scope>
    <source>
        <strain evidence="7">CCUG 54527</strain>
    </source>
</reference>
<sequence length="147" mass="17134">MFTKLIELIKEYPYLEEAFQEKIREGFSVTNITSTAVSPDEVDFISIEIRMENQNKEKIVIVYTEGFVNSITINQIPRATEEIHPNLVLNKDLIYNKTFKSKTFGGYDVDEVDQFLDLLIKDYTFIEDGLVKENIVLKKEVESLRDK</sequence>
<evidence type="ECO:0000313" key="7">
    <source>
        <dbReference type="Proteomes" id="UP001596170"/>
    </source>
</evidence>